<comment type="caution">
    <text evidence="2">The sequence shown here is derived from an EMBL/GenBank/DDBJ whole genome shotgun (WGS) entry which is preliminary data.</text>
</comment>
<proteinExistence type="predicted"/>
<accession>A0A8J3H9W6</accession>
<dbReference type="EMBL" id="BNAP01000057">
    <property type="protein sequence ID" value="GHH05630.1"/>
    <property type="molecule type" value="Genomic_DNA"/>
</dbReference>
<dbReference type="Proteomes" id="UP000611500">
    <property type="component" value="Unassembled WGS sequence"/>
</dbReference>
<dbReference type="RefSeq" id="WP_154664460.1">
    <property type="nucleotide sequence ID" value="NZ_BNAP01000057.1"/>
</dbReference>
<keyword evidence="1" id="KW-1133">Transmembrane helix</keyword>
<evidence type="ECO:0000256" key="1">
    <source>
        <dbReference type="SAM" id="Phobius"/>
    </source>
</evidence>
<name>A0A8J3H9W6_9RHOB</name>
<keyword evidence="3" id="KW-1185">Reference proteome</keyword>
<reference evidence="2" key="2">
    <citation type="submission" date="2020-09" db="EMBL/GenBank/DDBJ databases">
        <authorList>
            <person name="Sun Q."/>
            <person name="Zhou Y."/>
        </authorList>
    </citation>
    <scope>NUCLEOTIDE SEQUENCE</scope>
    <source>
        <strain evidence="2">CGMCC 1.7081</strain>
    </source>
</reference>
<reference evidence="2" key="1">
    <citation type="journal article" date="2014" name="Int. J. Syst. Evol. Microbiol.">
        <title>Complete genome sequence of Corynebacterium casei LMG S-19264T (=DSM 44701T), isolated from a smear-ripened cheese.</title>
        <authorList>
            <consortium name="US DOE Joint Genome Institute (JGI-PGF)"/>
            <person name="Walter F."/>
            <person name="Albersmeier A."/>
            <person name="Kalinowski J."/>
            <person name="Ruckert C."/>
        </authorList>
    </citation>
    <scope>NUCLEOTIDE SEQUENCE</scope>
    <source>
        <strain evidence="2">CGMCC 1.7081</strain>
    </source>
</reference>
<dbReference type="AlphaFoldDB" id="A0A8J3H9W6"/>
<organism evidence="2 3">
    <name type="scientific">Pseudodonghicola xiamenensis</name>
    <dbReference type="NCBI Taxonomy" id="337702"/>
    <lineage>
        <taxon>Bacteria</taxon>
        <taxon>Pseudomonadati</taxon>
        <taxon>Pseudomonadota</taxon>
        <taxon>Alphaproteobacteria</taxon>
        <taxon>Rhodobacterales</taxon>
        <taxon>Paracoccaceae</taxon>
        <taxon>Pseudodonghicola</taxon>
    </lineage>
</organism>
<evidence type="ECO:0000313" key="3">
    <source>
        <dbReference type="Proteomes" id="UP000611500"/>
    </source>
</evidence>
<feature type="transmembrane region" description="Helical" evidence="1">
    <location>
        <begin position="12"/>
        <end position="34"/>
    </location>
</feature>
<gene>
    <name evidence="2" type="ORF">GCM10010961_44570</name>
</gene>
<sequence length="53" mass="5838">MTTETAMARTITLVFTGIMMLMIGGLVRGLIYVADTPRRRRAARKASAEVNPQ</sequence>
<protein>
    <submittedName>
        <fullName evidence="2">Uncharacterized protein</fullName>
    </submittedName>
</protein>
<evidence type="ECO:0000313" key="2">
    <source>
        <dbReference type="EMBL" id="GHH05630.1"/>
    </source>
</evidence>
<keyword evidence="1" id="KW-0812">Transmembrane</keyword>
<keyword evidence="1" id="KW-0472">Membrane</keyword>